<keyword evidence="3" id="KW-0732">Signal</keyword>
<accession>A0A6I4UXA8</accession>
<evidence type="ECO:0000313" key="4">
    <source>
        <dbReference type="EMBL" id="MXP46517.1"/>
    </source>
</evidence>
<organism evidence="4 5">
    <name type="scientific">Pontixanthobacter luteolus</name>
    <dbReference type="NCBI Taxonomy" id="295089"/>
    <lineage>
        <taxon>Bacteria</taxon>
        <taxon>Pseudomonadati</taxon>
        <taxon>Pseudomonadota</taxon>
        <taxon>Alphaproteobacteria</taxon>
        <taxon>Sphingomonadales</taxon>
        <taxon>Erythrobacteraceae</taxon>
        <taxon>Pontixanthobacter</taxon>
    </lineage>
</organism>
<protein>
    <submittedName>
        <fullName evidence="4">Uncharacterized protein</fullName>
    </submittedName>
</protein>
<gene>
    <name evidence="4" type="ORF">GRI43_03790</name>
</gene>
<dbReference type="InterPro" id="IPR011990">
    <property type="entry name" value="TPR-like_helical_dom_sf"/>
</dbReference>
<dbReference type="PANTHER" id="PTHR13891">
    <property type="entry name" value="CYTOCHROME C OXIDASE ASSEMBLY FACTOR 7"/>
    <property type="match status" value="1"/>
</dbReference>
<dbReference type="AlphaFoldDB" id="A0A6I4UXA8"/>
<feature type="chain" id="PRO_5039908142" evidence="3">
    <location>
        <begin position="26"/>
        <end position="345"/>
    </location>
</feature>
<dbReference type="Gene3D" id="1.25.40.10">
    <property type="entry name" value="Tetratricopeptide repeat domain"/>
    <property type="match status" value="1"/>
</dbReference>
<comment type="caution">
    <text evidence="4">The sequence shown here is derived from an EMBL/GenBank/DDBJ whole genome shotgun (WGS) entry which is preliminary data.</text>
</comment>
<evidence type="ECO:0000256" key="1">
    <source>
        <dbReference type="ARBA" id="ARBA00008486"/>
    </source>
</evidence>
<comment type="similarity">
    <text evidence="1">Belongs to the hcp beta-lactamase family.</text>
</comment>
<sequence>MSARRLRHAAIAIAAALIPAAGVSASDNPGLDAYMAGDLREATQLWRSACEEDNATGCYHLGVVYRDGEGVKRSNARASELFEKACDLGSGKACFNRSLEAASSASDPDFTKQIRFLHRGCDLGSMRSCANLAGHYLHGKGLEKNVPAGISLLDASCVSGERSAGSACFTLSAVFDGHGNMVQIEDPVRANHWLNIGCGYVDLDSCTNLGFHYRTGYGVPRDMVRANALYAIACNDGDGLQCPMYSPNEYFGGGSPYEGGNVKARLLPVAGLYSDACDAGLAHGCSALAYAIMRSRSAAASEGQVRSLLDRSVALLPENWFAKWLLNEVETTGLKEWDRRNRFKD</sequence>
<evidence type="ECO:0000256" key="2">
    <source>
        <dbReference type="ARBA" id="ARBA00022737"/>
    </source>
</evidence>
<keyword evidence="2" id="KW-0677">Repeat</keyword>
<evidence type="ECO:0000313" key="5">
    <source>
        <dbReference type="Proteomes" id="UP000471435"/>
    </source>
</evidence>
<keyword evidence="5" id="KW-1185">Reference proteome</keyword>
<dbReference type="SMART" id="SM00671">
    <property type="entry name" value="SEL1"/>
    <property type="match status" value="3"/>
</dbReference>
<dbReference type="InterPro" id="IPR040239">
    <property type="entry name" value="HcpB-like"/>
</dbReference>
<reference evidence="4 5" key="1">
    <citation type="submission" date="2019-12" db="EMBL/GenBank/DDBJ databases">
        <title>Genomic-based taxomic classification of the family Erythrobacteraceae.</title>
        <authorList>
            <person name="Xu L."/>
        </authorList>
    </citation>
    <scope>NUCLEOTIDE SEQUENCE [LARGE SCALE GENOMIC DNA]</scope>
    <source>
        <strain evidence="4 5">SW-109</strain>
    </source>
</reference>
<dbReference type="Proteomes" id="UP000471435">
    <property type="component" value="Unassembled WGS sequence"/>
</dbReference>
<feature type="signal peptide" evidence="3">
    <location>
        <begin position="1"/>
        <end position="25"/>
    </location>
</feature>
<dbReference type="InterPro" id="IPR006597">
    <property type="entry name" value="Sel1-like"/>
</dbReference>
<dbReference type="OrthoDB" id="5321503at2"/>
<dbReference type="PANTHER" id="PTHR13891:SF1">
    <property type="entry name" value="CYTOCHROME C OXIDASE ASSEMBLY FACTOR 7"/>
    <property type="match status" value="1"/>
</dbReference>
<proteinExistence type="inferred from homology"/>
<dbReference type="SUPFAM" id="SSF81901">
    <property type="entry name" value="HCP-like"/>
    <property type="match status" value="1"/>
</dbReference>
<dbReference type="Pfam" id="PF08238">
    <property type="entry name" value="Sel1"/>
    <property type="match status" value="4"/>
</dbReference>
<evidence type="ECO:0000256" key="3">
    <source>
        <dbReference type="SAM" id="SignalP"/>
    </source>
</evidence>
<name>A0A6I4UXA8_9SPHN</name>
<dbReference type="RefSeq" id="WP_160729739.1">
    <property type="nucleotide sequence ID" value="NZ_WTYP01000001.1"/>
</dbReference>
<dbReference type="EMBL" id="WTYP01000001">
    <property type="protein sequence ID" value="MXP46517.1"/>
    <property type="molecule type" value="Genomic_DNA"/>
</dbReference>